<dbReference type="EMBL" id="CAMGYJ010000008">
    <property type="protein sequence ID" value="CAI0464039.1"/>
    <property type="molecule type" value="Genomic_DNA"/>
</dbReference>
<comment type="caution">
    <text evidence="2">The sequence shown here is derived from an EMBL/GenBank/DDBJ whole genome shotgun (WGS) entry which is preliminary data.</text>
</comment>
<evidence type="ECO:0000313" key="2">
    <source>
        <dbReference type="EMBL" id="CAI0464059.1"/>
    </source>
</evidence>
<keyword evidence="3" id="KW-1185">Reference proteome</keyword>
<sequence>MRFSKVTNPIWELLMEMFIPGDGSNSYKPGALQTPFTKCNIRGSIVLHWGLSKFVFGGVVVSVNSLELVGGEGKGSMKWLLDEVAQHEKEAERSLMHRRS</sequence>
<evidence type="ECO:0000313" key="1">
    <source>
        <dbReference type="EMBL" id="CAI0464039.1"/>
    </source>
</evidence>
<evidence type="ECO:0000313" key="3">
    <source>
        <dbReference type="Proteomes" id="UP001154282"/>
    </source>
</evidence>
<organism evidence="2 3">
    <name type="scientific">Linum tenue</name>
    <dbReference type="NCBI Taxonomy" id="586396"/>
    <lineage>
        <taxon>Eukaryota</taxon>
        <taxon>Viridiplantae</taxon>
        <taxon>Streptophyta</taxon>
        <taxon>Embryophyta</taxon>
        <taxon>Tracheophyta</taxon>
        <taxon>Spermatophyta</taxon>
        <taxon>Magnoliopsida</taxon>
        <taxon>eudicotyledons</taxon>
        <taxon>Gunneridae</taxon>
        <taxon>Pentapetalae</taxon>
        <taxon>rosids</taxon>
        <taxon>fabids</taxon>
        <taxon>Malpighiales</taxon>
        <taxon>Linaceae</taxon>
        <taxon>Linum</taxon>
    </lineage>
</organism>
<gene>
    <name evidence="1" type="ORF">LITE_LOCUS36015</name>
    <name evidence="2" type="ORF">LITE_LOCUS36020</name>
</gene>
<name>A0AAV0P0K5_9ROSI</name>
<protein>
    <submittedName>
        <fullName evidence="2">Uncharacterized protein</fullName>
    </submittedName>
</protein>
<dbReference type="AlphaFoldDB" id="A0AAV0P0K5"/>
<dbReference type="Proteomes" id="UP001154282">
    <property type="component" value="Unassembled WGS sequence"/>
</dbReference>
<proteinExistence type="predicted"/>
<reference evidence="2" key="1">
    <citation type="submission" date="2022-08" db="EMBL/GenBank/DDBJ databases">
        <authorList>
            <person name="Gutierrez-Valencia J."/>
        </authorList>
    </citation>
    <scope>NUCLEOTIDE SEQUENCE</scope>
</reference>
<dbReference type="EMBL" id="CAMGYJ010000008">
    <property type="protein sequence ID" value="CAI0464059.1"/>
    <property type="molecule type" value="Genomic_DNA"/>
</dbReference>
<accession>A0AAV0P0K5</accession>